<keyword evidence="1" id="KW-1133">Transmembrane helix</keyword>
<evidence type="ECO:0000256" key="1">
    <source>
        <dbReference type="SAM" id="Phobius"/>
    </source>
</evidence>
<protein>
    <submittedName>
        <fullName evidence="2">Uncharacterized protein</fullName>
    </submittedName>
</protein>
<dbReference type="EMBL" id="JABEZW010000003">
    <property type="protein sequence ID" value="MBA0761150.1"/>
    <property type="molecule type" value="Genomic_DNA"/>
</dbReference>
<evidence type="ECO:0000313" key="2">
    <source>
        <dbReference type="EMBL" id="MBA0761150.1"/>
    </source>
</evidence>
<comment type="caution">
    <text evidence="2">The sequence shown here is derived from an EMBL/GenBank/DDBJ whole genome shotgun (WGS) entry which is preliminary data.</text>
</comment>
<proteinExistence type="predicted"/>
<sequence length="50" mass="5930">MWPCEYGPRKDNKRKRQPIRRGTCQNYGISLALVYSTVNMVIYLIYSMSK</sequence>
<accession>A0A7J9DK71</accession>
<name>A0A7J9DK71_9ROSI</name>
<feature type="transmembrane region" description="Helical" evidence="1">
    <location>
        <begin position="24"/>
        <end position="46"/>
    </location>
</feature>
<dbReference type="Proteomes" id="UP000593568">
    <property type="component" value="Unassembled WGS sequence"/>
</dbReference>
<keyword evidence="1" id="KW-0812">Transmembrane</keyword>
<gene>
    <name evidence="2" type="ORF">Gotri_023834</name>
</gene>
<reference evidence="2 3" key="1">
    <citation type="journal article" date="2019" name="Genome Biol. Evol.">
        <title>Insights into the evolution of the New World diploid cottons (Gossypium, subgenus Houzingenia) based on genome sequencing.</title>
        <authorList>
            <person name="Grover C.E."/>
            <person name="Arick M.A. 2nd"/>
            <person name="Thrash A."/>
            <person name="Conover J.L."/>
            <person name="Sanders W.S."/>
            <person name="Peterson D.G."/>
            <person name="Frelichowski J.E."/>
            <person name="Scheffler J.A."/>
            <person name="Scheffler B.E."/>
            <person name="Wendel J.F."/>
        </authorList>
    </citation>
    <scope>NUCLEOTIDE SEQUENCE [LARGE SCALE GENOMIC DNA]</scope>
    <source>
        <strain evidence="2">8</strain>
        <tissue evidence="2">Leaf</tissue>
    </source>
</reference>
<organism evidence="2 3">
    <name type="scientific">Gossypium trilobum</name>
    <dbReference type="NCBI Taxonomy" id="34281"/>
    <lineage>
        <taxon>Eukaryota</taxon>
        <taxon>Viridiplantae</taxon>
        <taxon>Streptophyta</taxon>
        <taxon>Embryophyta</taxon>
        <taxon>Tracheophyta</taxon>
        <taxon>Spermatophyta</taxon>
        <taxon>Magnoliopsida</taxon>
        <taxon>eudicotyledons</taxon>
        <taxon>Gunneridae</taxon>
        <taxon>Pentapetalae</taxon>
        <taxon>rosids</taxon>
        <taxon>malvids</taxon>
        <taxon>Malvales</taxon>
        <taxon>Malvaceae</taxon>
        <taxon>Malvoideae</taxon>
        <taxon>Gossypium</taxon>
    </lineage>
</organism>
<evidence type="ECO:0000313" key="3">
    <source>
        <dbReference type="Proteomes" id="UP000593568"/>
    </source>
</evidence>
<dbReference type="AlphaFoldDB" id="A0A7J9DK71"/>
<keyword evidence="3" id="KW-1185">Reference proteome</keyword>
<keyword evidence="1" id="KW-0472">Membrane</keyword>